<dbReference type="InterPro" id="IPR036291">
    <property type="entry name" value="NAD(P)-bd_dom_sf"/>
</dbReference>
<gene>
    <name evidence="8" type="ORF">A3G33_03345</name>
</gene>
<dbReference type="PANTHER" id="PTHR10491:SF4">
    <property type="entry name" value="METHIONINE ADENOSYLTRANSFERASE 2 SUBUNIT BETA"/>
    <property type="match status" value="1"/>
</dbReference>
<dbReference type="GO" id="GO:0005829">
    <property type="term" value="C:cytosol"/>
    <property type="evidence" value="ECO:0007669"/>
    <property type="project" value="TreeGrafter"/>
</dbReference>
<comment type="similarity">
    <text evidence="2 6">Belongs to the dTDP-4-dehydrorhamnose reductase family.</text>
</comment>
<comment type="catalytic activity">
    <reaction evidence="5">
        <text>dTDP-beta-L-rhamnose + NADP(+) = dTDP-4-dehydro-beta-L-rhamnose + NADPH + H(+)</text>
        <dbReference type="Rhea" id="RHEA:21796"/>
        <dbReference type="ChEBI" id="CHEBI:15378"/>
        <dbReference type="ChEBI" id="CHEBI:57510"/>
        <dbReference type="ChEBI" id="CHEBI:57783"/>
        <dbReference type="ChEBI" id="CHEBI:58349"/>
        <dbReference type="ChEBI" id="CHEBI:62830"/>
        <dbReference type="EC" id="1.1.1.133"/>
    </reaction>
</comment>
<dbReference type="InterPro" id="IPR005913">
    <property type="entry name" value="dTDP_dehydrorham_reduct"/>
</dbReference>
<dbReference type="GO" id="GO:0008831">
    <property type="term" value="F:dTDP-4-dehydrorhamnose reductase activity"/>
    <property type="evidence" value="ECO:0007669"/>
    <property type="project" value="UniProtKB-EC"/>
</dbReference>
<dbReference type="NCBIfam" id="TIGR01214">
    <property type="entry name" value="rmlD"/>
    <property type="match status" value="1"/>
</dbReference>
<dbReference type="Pfam" id="PF04321">
    <property type="entry name" value="RmlD_sub_bind"/>
    <property type="match status" value="1"/>
</dbReference>
<comment type="caution">
    <text evidence="8">The sequence shown here is derived from an EMBL/GenBank/DDBJ whole genome shotgun (WGS) entry which is preliminary data.</text>
</comment>
<dbReference type="EMBL" id="MHFR01000051">
    <property type="protein sequence ID" value="OGW96396.1"/>
    <property type="molecule type" value="Genomic_DNA"/>
</dbReference>
<evidence type="ECO:0000256" key="5">
    <source>
        <dbReference type="ARBA" id="ARBA00048200"/>
    </source>
</evidence>
<dbReference type="PANTHER" id="PTHR10491">
    <property type="entry name" value="DTDP-4-DEHYDRORHAMNOSE REDUCTASE"/>
    <property type="match status" value="1"/>
</dbReference>
<evidence type="ECO:0000256" key="6">
    <source>
        <dbReference type="RuleBase" id="RU364082"/>
    </source>
</evidence>
<dbReference type="Gene3D" id="3.40.50.720">
    <property type="entry name" value="NAD(P)-binding Rossmann-like Domain"/>
    <property type="match status" value="1"/>
</dbReference>
<keyword evidence="6" id="KW-0521">NADP</keyword>
<feature type="domain" description="RmlD-like substrate binding" evidence="7">
    <location>
        <begin position="1"/>
        <end position="293"/>
    </location>
</feature>
<evidence type="ECO:0000256" key="4">
    <source>
        <dbReference type="ARBA" id="ARBA00017099"/>
    </source>
</evidence>
<sequence length="293" mass="32801">MKILITGYDGMLGTGLVRQLTGKHELFGLSDRGESRSGVISSQIDITNRADVFIKIEDIRPDIVIHTAAYTDVDGCETNREKAFAINFEGAKNVVDACLAINAYFILISTDYVFDGKKKTQYNEGDIPTPLSVYGQSKLEAENDVKSKAKRYTIVRTSWLYGKNGKNFVDTILKLSDLKSELAVVADQVGRPTYTVDLAEGIENLLAYCKRADEYRIHGIVHIANDGETSWCDFAKEILKIKARNVKVSAMTTEQLARPAMRPAYSVLSLEKYQSLTGKPLRPWQEALREYLQ</sequence>
<evidence type="ECO:0000256" key="2">
    <source>
        <dbReference type="ARBA" id="ARBA00010944"/>
    </source>
</evidence>
<dbReference type="EC" id="1.1.1.133" evidence="3 6"/>
<reference evidence="8 9" key="1">
    <citation type="journal article" date="2016" name="Nat. Commun.">
        <title>Thousands of microbial genomes shed light on interconnected biogeochemical processes in an aquifer system.</title>
        <authorList>
            <person name="Anantharaman K."/>
            <person name="Brown C.T."/>
            <person name="Hug L.A."/>
            <person name="Sharon I."/>
            <person name="Castelle C.J."/>
            <person name="Probst A.J."/>
            <person name="Thomas B.C."/>
            <person name="Singh A."/>
            <person name="Wilkins M.J."/>
            <person name="Karaoz U."/>
            <person name="Brodie E.L."/>
            <person name="Williams K.H."/>
            <person name="Hubbard S.S."/>
            <person name="Banfield J.F."/>
        </authorList>
    </citation>
    <scope>NUCLEOTIDE SEQUENCE [LARGE SCALE GENOMIC DNA]</scope>
</reference>
<dbReference type="SUPFAM" id="SSF51735">
    <property type="entry name" value="NAD(P)-binding Rossmann-fold domains"/>
    <property type="match status" value="1"/>
</dbReference>
<evidence type="ECO:0000256" key="3">
    <source>
        <dbReference type="ARBA" id="ARBA00012929"/>
    </source>
</evidence>
<dbReference type="AlphaFoldDB" id="A0A1G1KU13"/>
<name>A0A1G1KU13_9BACT</name>
<evidence type="ECO:0000313" key="8">
    <source>
        <dbReference type="EMBL" id="OGW96396.1"/>
    </source>
</evidence>
<dbReference type="GO" id="GO:0019305">
    <property type="term" value="P:dTDP-rhamnose biosynthetic process"/>
    <property type="evidence" value="ECO:0007669"/>
    <property type="project" value="UniProtKB-UniPathway"/>
</dbReference>
<dbReference type="Proteomes" id="UP000178187">
    <property type="component" value="Unassembled WGS sequence"/>
</dbReference>
<protein>
    <recommendedName>
        <fullName evidence="4 6">dTDP-4-dehydrorhamnose reductase</fullName>
        <ecNumber evidence="3 6">1.1.1.133</ecNumber>
    </recommendedName>
</protein>
<dbReference type="CDD" id="cd05254">
    <property type="entry name" value="dTDP_HR_like_SDR_e"/>
    <property type="match status" value="1"/>
</dbReference>
<dbReference type="Gene3D" id="3.90.25.10">
    <property type="entry name" value="UDP-galactose 4-epimerase, domain 1"/>
    <property type="match status" value="1"/>
</dbReference>
<keyword evidence="6" id="KW-0560">Oxidoreductase</keyword>
<evidence type="ECO:0000313" key="9">
    <source>
        <dbReference type="Proteomes" id="UP000178187"/>
    </source>
</evidence>
<evidence type="ECO:0000256" key="1">
    <source>
        <dbReference type="ARBA" id="ARBA00004781"/>
    </source>
</evidence>
<comment type="pathway">
    <text evidence="1 6">Carbohydrate biosynthesis; dTDP-L-rhamnose biosynthesis.</text>
</comment>
<accession>A0A1G1KU13</accession>
<dbReference type="UniPathway" id="UPA00124"/>
<proteinExistence type="inferred from homology"/>
<comment type="function">
    <text evidence="6">Catalyzes the reduction of dTDP-6-deoxy-L-lyxo-4-hexulose to yield dTDP-L-rhamnose.</text>
</comment>
<dbReference type="InterPro" id="IPR029903">
    <property type="entry name" value="RmlD-like-bd"/>
</dbReference>
<evidence type="ECO:0000259" key="7">
    <source>
        <dbReference type="Pfam" id="PF04321"/>
    </source>
</evidence>
<organism evidence="8 9">
    <name type="scientific">Candidatus Danuiimicrobium aquiferis</name>
    <dbReference type="NCBI Taxonomy" id="1801832"/>
    <lineage>
        <taxon>Bacteria</taxon>
        <taxon>Pseudomonadati</taxon>
        <taxon>Candidatus Omnitrophota</taxon>
        <taxon>Candidatus Danuiimicrobium</taxon>
    </lineage>
</organism>